<evidence type="ECO:0000313" key="6">
    <source>
        <dbReference type="Proteomes" id="UP000269097"/>
    </source>
</evidence>
<keyword evidence="3" id="KW-0326">Glycosidase</keyword>
<dbReference type="InterPro" id="IPR017853">
    <property type="entry name" value="GH"/>
</dbReference>
<dbReference type="Proteomes" id="UP000269097">
    <property type="component" value="Chromosome"/>
</dbReference>
<dbReference type="GO" id="GO:0005829">
    <property type="term" value="C:cytosol"/>
    <property type="evidence" value="ECO:0007669"/>
    <property type="project" value="TreeGrafter"/>
</dbReference>
<dbReference type="AlphaFoldDB" id="A0A3G3JTM7"/>
<dbReference type="InterPro" id="IPR001360">
    <property type="entry name" value="Glyco_hydro_1"/>
</dbReference>
<dbReference type="SUPFAM" id="SSF51445">
    <property type="entry name" value="(Trans)glycosidases"/>
    <property type="match status" value="1"/>
</dbReference>
<comment type="similarity">
    <text evidence="1 4">Belongs to the glycosyl hydrolase 1 family.</text>
</comment>
<proteinExistence type="inferred from homology"/>
<dbReference type="KEGG" id="coh:EAV92_02515"/>
<name>A0A3G3JTM7_9BACL</name>
<dbReference type="EMBL" id="CP033433">
    <property type="protein sequence ID" value="AYQ71554.1"/>
    <property type="molecule type" value="Genomic_DNA"/>
</dbReference>
<evidence type="ECO:0000313" key="5">
    <source>
        <dbReference type="EMBL" id="AYQ71554.1"/>
    </source>
</evidence>
<dbReference type="GO" id="GO:0016052">
    <property type="term" value="P:carbohydrate catabolic process"/>
    <property type="evidence" value="ECO:0007669"/>
    <property type="project" value="TreeGrafter"/>
</dbReference>
<dbReference type="Gene3D" id="3.20.20.80">
    <property type="entry name" value="Glycosidases"/>
    <property type="match status" value="1"/>
</dbReference>
<dbReference type="GO" id="GO:0008422">
    <property type="term" value="F:beta-glucosidase activity"/>
    <property type="evidence" value="ECO:0007669"/>
    <property type="project" value="TreeGrafter"/>
</dbReference>
<sequence length="423" mass="47305">MTASVFPDSFLWGTATSAHQVEGNNLNSDVWAEEYAEGSPYRDRSGDAVDHYHLYREDIRLLASLGLNSYRFSIEWARIEPEPGAYSKAELAHYRDMIRACKENGITPVVTLMHFTSPRWLMQLGGWKNPETADRFARYCEFVFQEIGEDIPYALTLNEANLPVLLKELFINLNFMPPVGIDAKSWTAPGWRESAARRCGTTIDRYFTFHMASDEASLGIVLDAHRKARAAIKKASPSTRVGLSLALPDVQCMPGGEEHAARKWHDYFGQFLPAIQGDDFLGVQNYAREVYGPNGLISMAETAEETTAMGTEFHPEALAGAVRRAAQSLAIPIMVTEHGIATEDDDQRVRFIRRGLKGLQVCIAEGIEVLGYLHWSAFDNFEWTFGYAPRFGLITVNRDTQERTVKESAKLLGNIAQENGVIG</sequence>
<evidence type="ECO:0000256" key="1">
    <source>
        <dbReference type="ARBA" id="ARBA00010838"/>
    </source>
</evidence>
<evidence type="ECO:0000256" key="4">
    <source>
        <dbReference type="RuleBase" id="RU003690"/>
    </source>
</evidence>
<dbReference type="RefSeq" id="WP_123039617.1">
    <property type="nucleotide sequence ID" value="NZ_CP033433.1"/>
</dbReference>
<dbReference type="PANTHER" id="PTHR10353:SF36">
    <property type="entry name" value="LP05116P"/>
    <property type="match status" value="1"/>
</dbReference>
<keyword evidence="6" id="KW-1185">Reference proteome</keyword>
<organism evidence="5 6">
    <name type="scientific">Cohnella candidum</name>
    <dbReference type="NCBI Taxonomy" id="2674991"/>
    <lineage>
        <taxon>Bacteria</taxon>
        <taxon>Bacillati</taxon>
        <taxon>Bacillota</taxon>
        <taxon>Bacilli</taxon>
        <taxon>Bacillales</taxon>
        <taxon>Paenibacillaceae</taxon>
        <taxon>Cohnella</taxon>
    </lineage>
</organism>
<evidence type="ECO:0000256" key="3">
    <source>
        <dbReference type="ARBA" id="ARBA00023295"/>
    </source>
</evidence>
<dbReference type="Pfam" id="PF00232">
    <property type="entry name" value="Glyco_hydro_1"/>
    <property type="match status" value="2"/>
</dbReference>
<keyword evidence="2 5" id="KW-0378">Hydrolase</keyword>
<gene>
    <name evidence="5" type="ORF">EAV92_02515</name>
</gene>
<dbReference type="PANTHER" id="PTHR10353">
    <property type="entry name" value="GLYCOSYL HYDROLASE"/>
    <property type="match status" value="1"/>
</dbReference>
<protein>
    <submittedName>
        <fullName evidence="5">Glycoside hydrolase family 1 protein</fullName>
    </submittedName>
</protein>
<accession>A0A3G3JTM7</accession>
<reference evidence="5 6" key="1">
    <citation type="submission" date="2018-10" db="EMBL/GenBank/DDBJ databases">
        <title>Genome Sequence of Cohnella sp.</title>
        <authorList>
            <person name="Srinivasan S."/>
            <person name="Kim M.K."/>
        </authorList>
    </citation>
    <scope>NUCLEOTIDE SEQUENCE [LARGE SCALE GENOMIC DNA]</scope>
    <source>
        <strain evidence="5 6">18JY8-7</strain>
    </source>
</reference>
<dbReference type="PRINTS" id="PR00131">
    <property type="entry name" value="GLHYDRLASE1"/>
</dbReference>
<evidence type="ECO:0000256" key="2">
    <source>
        <dbReference type="ARBA" id="ARBA00022801"/>
    </source>
</evidence>